<evidence type="ECO:0008006" key="4">
    <source>
        <dbReference type="Google" id="ProtNLM"/>
    </source>
</evidence>
<keyword evidence="3" id="KW-1185">Reference proteome</keyword>
<comment type="caution">
    <text evidence="2">The sequence shown here is derived from an EMBL/GenBank/DDBJ whole genome shotgun (WGS) entry which is preliminary data.</text>
</comment>
<feature type="chain" id="PRO_5046974165" description="Peptidoglycan-binding protein CsiV" evidence="1">
    <location>
        <begin position="21"/>
        <end position="174"/>
    </location>
</feature>
<dbReference type="RefSeq" id="WP_251835308.1">
    <property type="nucleotide sequence ID" value="NZ_JACSQG010000001.1"/>
</dbReference>
<feature type="signal peptide" evidence="1">
    <location>
        <begin position="1"/>
        <end position="20"/>
    </location>
</feature>
<gene>
    <name evidence="2" type="ORF">H9642_05120</name>
</gene>
<evidence type="ECO:0000256" key="1">
    <source>
        <dbReference type="SAM" id="SignalP"/>
    </source>
</evidence>
<evidence type="ECO:0000313" key="2">
    <source>
        <dbReference type="EMBL" id="MBD7976565.1"/>
    </source>
</evidence>
<dbReference type="Pfam" id="PF10972">
    <property type="entry name" value="CsiV"/>
    <property type="match status" value="1"/>
</dbReference>
<evidence type="ECO:0000313" key="3">
    <source>
        <dbReference type="Proteomes" id="UP000611945"/>
    </source>
</evidence>
<name>A0ABR8TLD5_9PSED</name>
<keyword evidence="1" id="KW-0732">Signal</keyword>
<proteinExistence type="predicted"/>
<sequence>MRLLRHFALLLALLSPLAGAETARFQIETILFRQGEPIIAGQTAPDDWANGAPTKASDSFSAKHLNDEASKLTPANGYQVLLHQAWQQTLSETPVKVALSEGAEQFGHFPVQGTLRLKFDRLIDMQADLWVNRLEDGHPLESEHLQQKRRLKPGELTFIDNTSLGLLIRVTPLQ</sequence>
<dbReference type="Proteomes" id="UP000611945">
    <property type="component" value="Unassembled WGS sequence"/>
</dbReference>
<organism evidence="2 3">
    <name type="scientific">Serpens gallinarum</name>
    <dbReference type="NCBI Taxonomy" id="2763075"/>
    <lineage>
        <taxon>Bacteria</taxon>
        <taxon>Pseudomonadati</taxon>
        <taxon>Pseudomonadota</taxon>
        <taxon>Gammaproteobacteria</taxon>
        <taxon>Pseudomonadales</taxon>
        <taxon>Pseudomonadaceae</taxon>
        <taxon>Pseudomonas</taxon>
    </lineage>
</organism>
<dbReference type="InterPro" id="IPR021241">
    <property type="entry name" value="CsiV"/>
</dbReference>
<accession>A0ABR8TLD5</accession>
<protein>
    <recommendedName>
        <fullName evidence="4">Peptidoglycan-binding protein CsiV</fullName>
    </recommendedName>
</protein>
<dbReference type="EMBL" id="JACSQG010000001">
    <property type="protein sequence ID" value="MBD7976565.1"/>
    <property type="molecule type" value="Genomic_DNA"/>
</dbReference>
<reference evidence="2 3" key="1">
    <citation type="submission" date="2020-08" db="EMBL/GenBank/DDBJ databases">
        <title>A Genomic Blueprint of the Chicken Gut Microbiome.</title>
        <authorList>
            <person name="Gilroy R."/>
            <person name="Ravi A."/>
            <person name="Getino M."/>
            <person name="Pursley I."/>
            <person name="Horton D.L."/>
            <person name="Alikhan N.-F."/>
            <person name="Baker D."/>
            <person name="Gharbi K."/>
            <person name="Hall N."/>
            <person name="Watson M."/>
            <person name="Adriaenssens E.M."/>
            <person name="Foster-Nyarko E."/>
            <person name="Jarju S."/>
            <person name="Secka A."/>
            <person name="Antonio M."/>
            <person name="Oren A."/>
            <person name="Chaudhuri R."/>
            <person name="La Ragione R.M."/>
            <person name="Hildebrand F."/>
            <person name="Pallen M.J."/>
        </authorList>
    </citation>
    <scope>NUCLEOTIDE SEQUENCE [LARGE SCALE GENOMIC DNA]</scope>
    <source>
        <strain evidence="2 3">Sa2CUA2</strain>
    </source>
</reference>